<dbReference type="Gene3D" id="3.30.60.230">
    <property type="entry name" value="Lsr2, dimerization domain"/>
    <property type="match status" value="1"/>
</dbReference>
<protein>
    <recommendedName>
        <fullName evidence="7">Lsr2 family protein</fullName>
    </recommendedName>
</protein>
<dbReference type="Gene3D" id="4.10.320.10">
    <property type="entry name" value="E3-binding domain"/>
    <property type="match status" value="1"/>
</dbReference>
<dbReference type="InterPro" id="IPR042261">
    <property type="entry name" value="Lsr2-like_dimerization"/>
</dbReference>
<feature type="compositionally biased region" description="Low complexity" evidence="2">
    <location>
        <begin position="64"/>
        <end position="77"/>
    </location>
</feature>
<keyword evidence="6" id="KW-1185">Reference proteome</keyword>
<keyword evidence="1" id="KW-0238">DNA-binding</keyword>
<evidence type="ECO:0008006" key="7">
    <source>
        <dbReference type="Google" id="ProtNLM"/>
    </source>
</evidence>
<evidence type="ECO:0000313" key="6">
    <source>
        <dbReference type="Proteomes" id="UP001151287"/>
    </source>
</evidence>
<evidence type="ECO:0000259" key="3">
    <source>
        <dbReference type="Pfam" id="PF11774"/>
    </source>
</evidence>
<proteinExistence type="predicted"/>
<accession>A0A9Q0BZY0</accession>
<feature type="region of interest" description="Disordered" evidence="2">
    <location>
        <begin position="55"/>
        <end position="111"/>
    </location>
</feature>
<sequence length="111" mass="11906">MAQKVNIVLIDDIDESEAEETVSFGLDGKEYLIDLNAEHAAALRDALAPYVGHARAAGRKSGGARRSSPASAPKSSSDATAIREWARGNGFEVPERGRLPKEVKEAYESAH</sequence>
<dbReference type="AlphaFoldDB" id="A0A9Q0BZY0"/>
<organism evidence="5 6">
    <name type="scientific">Rhynchospora breviuscula</name>
    <dbReference type="NCBI Taxonomy" id="2022672"/>
    <lineage>
        <taxon>Eukaryota</taxon>
        <taxon>Viridiplantae</taxon>
        <taxon>Streptophyta</taxon>
        <taxon>Embryophyta</taxon>
        <taxon>Tracheophyta</taxon>
        <taxon>Spermatophyta</taxon>
        <taxon>Magnoliopsida</taxon>
        <taxon>Liliopsida</taxon>
        <taxon>Poales</taxon>
        <taxon>Cyperaceae</taxon>
        <taxon>Cyperoideae</taxon>
        <taxon>Rhynchosporeae</taxon>
        <taxon>Rhynchospora</taxon>
    </lineage>
</organism>
<dbReference type="InterPro" id="IPR036625">
    <property type="entry name" value="E3-bd_dom_sf"/>
</dbReference>
<comment type="caution">
    <text evidence="5">The sequence shown here is derived from an EMBL/GenBank/DDBJ whole genome shotgun (WGS) entry which is preliminary data.</text>
</comment>
<dbReference type="GO" id="GO:0003677">
    <property type="term" value="F:DNA binding"/>
    <property type="evidence" value="ECO:0007669"/>
    <property type="project" value="UniProtKB-KW"/>
</dbReference>
<dbReference type="Pfam" id="PF23359">
    <property type="entry name" value="Lsr2_DNA-bd"/>
    <property type="match status" value="1"/>
</dbReference>
<evidence type="ECO:0000259" key="4">
    <source>
        <dbReference type="Pfam" id="PF23359"/>
    </source>
</evidence>
<evidence type="ECO:0000256" key="2">
    <source>
        <dbReference type="SAM" id="MobiDB-lite"/>
    </source>
</evidence>
<name>A0A9Q0BZY0_9POAL</name>
<dbReference type="InterPro" id="IPR024412">
    <property type="entry name" value="Lsr2_dim_dom"/>
</dbReference>
<dbReference type="InterPro" id="IPR055370">
    <property type="entry name" value="Lsr2_DNA-bd"/>
</dbReference>
<dbReference type="EMBL" id="JAMQYH010000029">
    <property type="protein sequence ID" value="KAJ1684545.1"/>
    <property type="molecule type" value="Genomic_DNA"/>
</dbReference>
<gene>
    <name evidence="5" type="ORF">LUZ63_020300</name>
</gene>
<dbReference type="Pfam" id="PF11774">
    <property type="entry name" value="Lsr2"/>
    <property type="match status" value="1"/>
</dbReference>
<evidence type="ECO:0000256" key="1">
    <source>
        <dbReference type="ARBA" id="ARBA00023125"/>
    </source>
</evidence>
<evidence type="ECO:0000313" key="5">
    <source>
        <dbReference type="EMBL" id="KAJ1684545.1"/>
    </source>
</evidence>
<dbReference type="GO" id="GO:0016746">
    <property type="term" value="F:acyltransferase activity"/>
    <property type="evidence" value="ECO:0007669"/>
    <property type="project" value="InterPro"/>
</dbReference>
<feature type="domain" description="Lsr2 dimerization" evidence="3">
    <location>
        <begin position="1"/>
        <end position="57"/>
    </location>
</feature>
<feature type="domain" description="Lsr2 DNA-binding" evidence="4">
    <location>
        <begin position="76"/>
        <end position="110"/>
    </location>
</feature>
<reference evidence="5" key="1">
    <citation type="journal article" date="2022" name="Cell">
        <title>Repeat-based holocentromeres influence genome architecture and karyotype evolution.</title>
        <authorList>
            <person name="Hofstatter P.G."/>
            <person name="Thangavel G."/>
            <person name="Lux T."/>
            <person name="Neumann P."/>
            <person name="Vondrak T."/>
            <person name="Novak P."/>
            <person name="Zhang M."/>
            <person name="Costa L."/>
            <person name="Castellani M."/>
            <person name="Scott A."/>
            <person name="Toegelov H."/>
            <person name="Fuchs J."/>
            <person name="Mata-Sucre Y."/>
            <person name="Dias Y."/>
            <person name="Vanzela A.L.L."/>
            <person name="Huettel B."/>
            <person name="Almeida C.C.S."/>
            <person name="Simkova H."/>
            <person name="Souza G."/>
            <person name="Pedrosa-Harand A."/>
            <person name="Macas J."/>
            <person name="Mayer K.F.X."/>
            <person name="Houben A."/>
            <person name="Marques A."/>
        </authorList>
    </citation>
    <scope>NUCLEOTIDE SEQUENCE</scope>
    <source>
        <strain evidence="5">RhyBre1mFocal</strain>
    </source>
</reference>
<dbReference type="OrthoDB" id="10590085at2759"/>
<feature type="compositionally biased region" description="Basic and acidic residues" evidence="2">
    <location>
        <begin position="93"/>
        <end position="111"/>
    </location>
</feature>
<dbReference type="Proteomes" id="UP001151287">
    <property type="component" value="Unassembled WGS sequence"/>
</dbReference>